<feature type="compositionally biased region" description="Low complexity" evidence="1">
    <location>
        <begin position="9"/>
        <end position="18"/>
    </location>
</feature>
<dbReference type="EMBL" id="KQ461198">
    <property type="protein sequence ID" value="KPJ06038.1"/>
    <property type="molecule type" value="Genomic_DNA"/>
</dbReference>
<evidence type="ECO:0000313" key="3">
    <source>
        <dbReference type="Proteomes" id="UP000053240"/>
    </source>
</evidence>
<sequence>MTAESSHHTTTPLLAVLSPPSPASHDTHAPPAVAAPRNSHARRAREPRFSSVYVRLSALEDDALCHAHFTYYAVTN</sequence>
<evidence type="ECO:0000313" key="2">
    <source>
        <dbReference type="EMBL" id="KPJ06038.1"/>
    </source>
</evidence>
<organism evidence="2 3">
    <name type="scientific">Papilio machaon</name>
    <name type="common">Old World swallowtail butterfly</name>
    <dbReference type="NCBI Taxonomy" id="76193"/>
    <lineage>
        <taxon>Eukaryota</taxon>
        <taxon>Metazoa</taxon>
        <taxon>Ecdysozoa</taxon>
        <taxon>Arthropoda</taxon>
        <taxon>Hexapoda</taxon>
        <taxon>Insecta</taxon>
        <taxon>Pterygota</taxon>
        <taxon>Neoptera</taxon>
        <taxon>Endopterygota</taxon>
        <taxon>Lepidoptera</taxon>
        <taxon>Glossata</taxon>
        <taxon>Ditrysia</taxon>
        <taxon>Papilionoidea</taxon>
        <taxon>Papilionidae</taxon>
        <taxon>Papilioninae</taxon>
        <taxon>Papilio</taxon>
    </lineage>
</organism>
<protein>
    <submittedName>
        <fullName evidence="2">Uncharacterized protein</fullName>
    </submittedName>
</protein>
<evidence type="ECO:0000256" key="1">
    <source>
        <dbReference type="SAM" id="MobiDB-lite"/>
    </source>
</evidence>
<accession>A0A194QKE0</accession>
<keyword evidence="3" id="KW-1185">Reference proteome</keyword>
<reference evidence="2 3" key="1">
    <citation type="journal article" date="2015" name="Nat. Commun.">
        <title>Outbred genome sequencing and CRISPR/Cas9 gene editing in butterflies.</title>
        <authorList>
            <person name="Li X."/>
            <person name="Fan D."/>
            <person name="Zhang W."/>
            <person name="Liu G."/>
            <person name="Zhang L."/>
            <person name="Zhao L."/>
            <person name="Fang X."/>
            <person name="Chen L."/>
            <person name="Dong Y."/>
            <person name="Chen Y."/>
            <person name="Ding Y."/>
            <person name="Zhao R."/>
            <person name="Feng M."/>
            <person name="Zhu Y."/>
            <person name="Feng Y."/>
            <person name="Jiang X."/>
            <person name="Zhu D."/>
            <person name="Xiang H."/>
            <person name="Feng X."/>
            <person name="Li S."/>
            <person name="Wang J."/>
            <person name="Zhang G."/>
            <person name="Kronforst M.R."/>
            <person name="Wang W."/>
        </authorList>
    </citation>
    <scope>NUCLEOTIDE SEQUENCE [LARGE SCALE GENOMIC DNA]</scope>
    <source>
        <strain evidence="2">Ya'a_city_454_Pm</strain>
        <tissue evidence="2">Whole body</tissue>
    </source>
</reference>
<proteinExistence type="predicted"/>
<dbReference type="AlphaFoldDB" id="A0A194QKE0"/>
<feature type="region of interest" description="Disordered" evidence="1">
    <location>
        <begin position="1"/>
        <end position="47"/>
    </location>
</feature>
<dbReference type="Proteomes" id="UP000053240">
    <property type="component" value="Unassembled WGS sequence"/>
</dbReference>
<dbReference type="InParanoid" id="A0A194QKE0"/>
<gene>
    <name evidence="2" type="ORF">RR48_14480</name>
</gene>
<name>A0A194QKE0_PAPMA</name>